<accession>A0A4Q9H0V0</accession>
<protein>
    <submittedName>
        <fullName evidence="2">Uncharacterized protein</fullName>
    </submittedName>
</protein>
<evidence type="ECO:0000313" key="3">
    <source>
        <dbReference type="Proteomes" id="UP000292120"/>
    </source>
</evidence>
<dbReference type="EMBL" id="SIXI01000009">
    <property type="protein sequence ID" value="TBO27666.1"/>
    <property type="molecule type" value="Genomic_DNA"/>
</dbReference>
<evidence type="ECO:0000256" key="1">
    <source>
        <dbReference type="SAM" id="MobiDB-lite"/>
    </source>
</evidence>
<evidence type="ECO:0000313" key="2">
    <source>
        <dbReference type="EMBL" id="TBO27666.1"/>
    </source>
</evidence>
<gene>
    <name evidence="2" type="ORF">EYS42_16280</name>
</gene>
<feature type="compositionally biased region" description="Pro residues" evidence="1">
    <location>
        <begin position="70"/>
        <end position="80"/>
    </location>
</feature>
<name>A0A4Q9H0V0_9BURK</name>
<dbReference type="RefSeq" id="WP_130969262.1">
    <property type="nucleotide sequence ID" value="NZ_SIXI01000009.1"/>
</dbReference>
<sequence length="80" mass="8321">MRALTPFEATRVTGATGCRPAPSCQPAPTTCQPRKSALTCLVDFAYFTASLFKPRACKPTPPACGGTTPAPTPTNPPVDL</sequence>
<dbReference type="Proteomes" id="UP000292120">
    <property type="component" value="Unassembled WGS sequence"/>
</dbReference>
<dbReference type="AlphaFoldDB" id="A0A4Q9H0V0"/>
<proteinExistence type="predicted"/>
<feature type="region of interest" description="Disordered" evidence="1">
    <location>
        <begin position="59"/>
        <end position="80"/>
    </location>
</feature>
<keyword evidence="3" id="KW-1185">Reference proteome</keyword>
<organism evidence="2 3">
    <name type="scientific">Aquabacterium lacunae</name>
    <dbReference type="NCBI Taxonomy" id="2528630"/>
    <lineage>
        <taxon>Bacteria</taxon>
        <taxon>Pseudomonadati</taxon>
        <taxon>Pseudomonadota</taxon>
        <taxon>Betaproteobacteria</taxon>
        <taxon>Burkholderiales</taxon>
        <taxon>Aquabacterium</taxon>
    </lineage>
</organism>
<comment type="caution">
    <text evidence="2">The sequence shown here is derived from an EMBL/GenBank/DDBJ whole genome shotgun (WGS) entry which is preliminary data.</text>
</comment>
<reference evidence="2 3" key="1">
    <citation type="submission" date="2019-02" db="EMBL/GenBank/DDBJ databases">
        <title>Aquabacterium sp. strain KMB7.</title>
        <authorList>
            <person name="Chen W.-M."/>
        </authorList>
    </citation>
    <scope>NUCLEOTIDE SEQUENCE [LARGE SCALE GENOMIC DNA]</scope>
    <source>
        <strain evidence="2 3">KMB7</strain>
    </source>
</reference>